<dbReference type="GO" id="GO:0006107">
    <property type="term" value="P:oxaloacetate metabolic process"/>
    <property type="evidence" value="ECO:0007669"/>
    <property type="project" value="TreeGrafter"/>
</dbReference>
<dbReference type="PANTHER" id="PTHR23088:SF30">
    <property type="entry name" value="OMEGA-AMIDASE NIT2"/>
    <property type="match status" value="1"/>
</dbReference>
<evidence type="ECO:0000313" key="4">
    <source>
        <dbReference type="EMBL" id="PVU92628.1"/>
    </source>
</evidence>
<dbReference type="PROSITE" id="PS50263">
    <property type="entry name" value="CN_HYDROLASE"/>
    <property type="match status" value="1"/>
</dbReference>
<evidence type="ECO:0000259" key="3">
    <source>
        <dbReference type="PROSITE" id="PS50263"/>
    </source>
</evidence>
<dbReference type="Gene3D" id="3.60.110.10">
    <property type="entry name" value="Carbon-nitrogen hydrolase"/>
    <property type="match status" value="1"/>
</dbReference>
<keyword evidence="2" id="KW-0378">Hydrolase</keyword>
<comment type="caution">
    <text evidence="4">The sequence shown here is derived from an EMBL/GenBank/DDBJ whole genome shotgun (WGS) entry which is preliminary data.</text>
</comment>
<sequence>MSSTLGKFKIALVQLKVGADKGANLASARKLVIEAGAKGAKLVVLPECFNSPYGTQYFSKYAEEMSESGDKKSETVQALSEMAAKAGVYLVGGSIPEREAESGKLYNTSTVYDSSGTMVAKHRKVHLFDIDVPGKIRFIESEVLSAGDRGTVFDTPWGRIGLGICYDLRFPELAMIAARREGIKAMIYPGAFNMTTGPLHWELLLRARAVDNMIYVAGCGPARDLEASYHAWGHSTLVGPDGQVVAGSGFEETIVYGDMETSAIDGIREAIPIYKQRRFDVYPDVADEDSKYTKLQASKQFDDIADYTLKFGTINSKDSSISLVNSVLTKQVKVNKVF</sequence>
<dbReference type="OrthoDB" id="10250282at2759"/>
<dbReference type="STRING" id="133385.A0A2T9YJX6"/>
<reference evidence="4 5" key="1">
    <citation type="journal article" date="2018" name="MBio">
        <title>Comparative Genomics Reveals the Core Gene Toolbox for the Fungus-Insect Symbiosis.</title>
        <authorList>
            <person name="Wang Y."/>
            <person name="Stata M."/>
            <person name="Wang W."/>
            <person name="Stajich J.E."/>
            <person name="White M.M."/>
            <person name="Moncalvo J.M."/>
        </authorList>
    </citation>
    <scope>NUCLEOTIDE SEQUENCE [LARGE SCALE GENOMIC DNA]</scope>
    <source>
        <strain evidence="4 5">SWE-8-4</strain>
    </source>
</reference>
<proteinExistence type="inferred from homology"/>
<dbReference type="GO" id="GO:0006541">
    <property type="term" value="P:glutamine metabolic process"/>
    <property type="evidence" value="ECO:0007669"/>
    <property type="project" value="TreeGrafter"/>
</dbReference>
<dbReference type="GO" id="GO:0005739">
    <property type="term" value="C:mitochondrion"/>
    <property type="evidence" value="ECO:0007669"/>
    <property type="project" value="TreeGrafter"/>
</dbReference>
<dbReference type="PANTHER" id="PTHR23088">
    <property type="entry name" value="NITRILASE-RELATED"/>
    <property type="match status" value="1"/>
</dbReference>
<dbReference type="Pfam" id="PF00795">
    <property type="entry name" value="CN_hydrolase"/>
    <property type="match status" value="1"/>
</dbReference>
<dbReference type="GO" id="GO:0050152">
    <property type="term" value="F:omega-amidase activity"/>
    <property type="evidence" value="ECO:0007669"/>
    <property type="project" value="TreeGrafter"/>
</dbReference>
<evidence type="ECO:0000256" key="2">
    <source>
        <dbReference type="ARBA" id="ARBA00022801"/>
    </source>
</evidence>
<gene>
    <name evidence="4" type="ORF">BB561_003713</name>
</gene>
<dbReference type="FunFam" id="3.60.110.10:FF:000002">
    <property type="entry name" value="Nitrilase family member 2"/>
    <property type="match status" value="1"/>
</dbReference>
<comment type="similarity">
    <text evidence="1">Belongs to the carbon-nitrogen hydrolase superfamily. NIT1/NIT2 family.</text>
</comment>
<evidence type="ECO:0000313" key="5">
    <source>
        <dbReference type="Proteomes" id="UP000245383"/>
    </source>
</evidence>
<dbReference type="SUPFAM" id="SSF56317">
    <property type="entry name" value="Carbon-nitrogen hydrolase"/>
    <property type="match status" value="1"/>
</dbReference>
<organism evidence="4 5">
    <name type="scientific">Smittium simulii</name>
    <dbReference type="NCBI Taxonomy" id="133385"/>
    <lineage>
        <taxon>Eukaryota</taxon>
        <taxon>Fungi</taxon>
        <taxon>Fungi incertae sedis</taxon>
        <taxon>Zoopagomycota</taxon>
        <taxon>Kickxellomycotina</taxon>
        <taxon>Harpellomycetes</taxon>
        <taxon>Harpellales</taxon>
        <taxon>Legeriomycetaceae</taxon>
        <taxon>Smittium</taxon>
    </lineage>
</organism>
<dbReference type="InterPro" id="IPR045254">
    <property type="entry name" value="Nit1/2_C-N_Hydrolase"/>
</dbReference>
<dbReference type="InterPro" id="IPR036526">
    <property type="entry name" value="C-N_Hydrolase_sf"/>
</dbReference>
<evidence type="ECO:0000256" key="1">
    <source>
        <dbReference type="ARBA" id="ARBA00010613"/>
    </source>
</evidence>
<keyword evidence="5" id="KW-1185">Reference proteome</keyword>
<protein>
    <recommendedName>
        <fullName evidence="3">CN hydrolase domain-containing protein</fullName>
    </recommendedName>
</protein>
<dbReference type="InterPro" id="IPR003010">
    <property type="entry name" value="C-N_Hydrolase"/>
</dbReference>
<dbReference type="Proteomes" id="UP000245383">
    <property type="component" value="Unassembled WGS sequence"/>
</dbReference>
<name>A0A2T9YJX6_9FUNG</name>
<dbReference type="EMBL" id="MBFR01000155">
    <property type="protein sequence ID" value="PVU92628.1"/>
    <property type="molecule type" value="Genomic_DNA"/>
</dbReference>
<dbReference type="AlphaFoldDB" id="A0A2T9YJX6"/>
<dbReference type="GO" id="GO:0006528">
    <property type="term" value="P:asparagine metabolic process"/>
    <property type="evidence" value="ECO:0007669"/>
    <property type="project" value="TreeGrafter"/>
</dbReference>
<feature type="domain" description="CN hydrolase" evidence="3">
    <location>
        <begin position="8"/>
        <end position="261"/>
    </location>
</feature>
<accession>A0A2T9YJX6</accession>
<dbReference type="CDD" id="cd07572">
    <property type="entry name" value="nit"/>
    <property type="match status" value="1"/>
</dbReference>